<dbReference type="AlphaFoldDB" id="A0A386WSY3"/>
<evidence type="ECO:0000256" key="1">
    <source>
        <dbReference type="SAM" id="MobiDB-lite"/>
    </source>
</evidence>
<dbReference type="Proteomes" id="UP000267804">
    <property type="component" value="Chromosome"/>
</dbReference>
<evidence type="ECO:0000313" key="3">
    <source>
        <dbReference type="Proteomes" id="UP000267804"/>
    </source>
</evidence>
<feature type="compositionally biased region" description="Low complexity" evidence="1">
    <location>
        <begin position="16"/>
        <end position="27"/>
    </location>
</feature>
<reference evidence="2 3" key="1">
    <citation type="submission" date="2017-10" db="EMBL/GenBank/DDBJ databases">
        <title>Integration of genomic and chemical information greatly accelerates assignment of the full stereostructure of myelolactone, a potent inhibitor of myeloma from a marine-derived Micromonospora.</title>
        <authorList>
            <person name="Kim M.C."/>
            <person name="Machado H."/>
            <person name="Jensen P.R."/>
            <person name="Fenical W."/>
        </authorList>
    </citation>
    <scope>NUCLEOTIDE SEQUENCE [LARGE SCALE GENOMIC DNA]</scope>
    <source>
        <strain evidence="2 3">CNY-010</strain>
    </source>
</reference>
<feature type="region of interest" description="Disordered" evidence="1">
    <location>
        <begin position="16"/>
        <end position="70"/>
    </location>
</feature>
<dbReference type="KEGG" id="mtua:CSH63_27270"/>
<organism evidence="2 3">
    <name type="scientific">Micromonospora tulbaghiae</name>
    <dbReference type="NCBI Taxonomy" id="479978"/>
    <lineage>
        <taxon>Bacteria</taxon>
        <taxon>Bacillati</taxon>
        <taxon>Actinomycetota</taxon>
        <taxon>Actinomycetes</taxon>
        <taxon>Micromonosporales</taxon>
        <taxon>Micromonosporaceae</taxon>
        <taxon>Micromonospora</taxon>
    </lineage>
</organism>
<dbReference type="RefSeq" id="WP_120572683.1">
    <property type="nucleotide sequence ID" value="NZ_CP024087.1"/>
</dbReference>
<feature type="compositionally biased region" description="Polar residues" evidence="1">
    <location>
        <begin position="40"/>
        <end position="52"/>
    </location>
</feature>
<gene>
    <name evidence="2" type="ORF">CSH63_27270</name>
</gene>
<sequence length="70" mass="7828">MLDPQLAERLRSAAAAWSASAKSSSAAPLSVERRRDNYRRQNGTRASGQLTPRQRRRADHKANRAAVRRA</sequence>
<evidence type="ECO:0000313" key="2">
    <source>
        <dbReference type="EMBL" id="AYF31073.1"/>
    </source>
</evidence>
<accession>A0A386WSY3</accession>
<name>A0A386WSY3_9ACTN</name>
<dbReference type="EMBL" id="CP024087">
    <property type="protein sequence ID" value="AYF31073.1"/>
    <property type="molecule type" value="Genomic_DNA"/>
</dbReference>
<proteinExistence type="predicted"/>
<protein>
    <submittedName>
        <fullName evidence="2">Uncharacterized protein</fullName>
    </submittedName>
</protein>